<keyword evidence="1" id="KW-0472">Membrane</keyword>
<keyword evidence="1" id="KW-0812">Transmembrane</keyword>
<evidence type="ECO:0000256" key="1">
    <source>
        <dbReference type="SAM" id="Phobius"/>
    </source>
</evidence>
<dbReference type="AlphaFoldDB" id="A0A9X3D5E5"/>
<sequence>MASHHLPHHESHGNHPMSVLGYLLVLGGFASAALWLVSMAGGNVVPAIVFGLMMIAAFAGATAIFMTLTHGHHHSPVLPDNTEAELGRYRSRYRE</sequence>
<keyword evidence="1" id="KW-1133">Transmembrane helix</keyword>
<feature type="transmembrane region" description="Helical" evidence="1">
    <location>
        <begin position="44"/>
        <end position="68"/>
    </location>
</feature>
<protein>
    <submittedName>
        <fullName evidence="2">Uncharacterized protein</fullName>
    </submittedName>
</protein>
<dbReference type="RefSeq" id="WP_266062390.1">
    <property type="nucleotide sequence ID" value="NZ_JAPKFM010000014.1"/>
</dbReference>
<dbReference type="Proteomes" id="UP001143347">
    <property type="component" value="Unassembled WGS sequence"/>
</dbReference>
<name>A0A9X3D5E5_9ACTN</name>
<comment type="caution">
    <text evidence="2">The sequence shown here is derived from an EMBL/GenBank/DDBJ whole genome shotgun (WGS) entry which is preliminary data.</text>
</comment>
<feature type="transmembrane region" description="Helical" evidence="1">
    <location>
        <begin position="20"/>
        <end position="38"/>
    </location>
</feature>
<proteinExistence type="predicted"/>
<accession>A0A9X3D5E5</accession>
<evidence type="ECO:0000313" key="2">
    <source>
        <dbReference type="EMBL" id="MCX2965298.1"/>
    </source>
</evidence>
<keyword evidence="3" id="KW-1185">Reference proteome</keyword>
<evidence type="ECO:0000313" key="3">
    <source>
        <dbReference type="Proteomes" id="UP001143347"/>
    </source>
</evidence>
<gene>
    <name evidence="2" type="ORF">OSB52_14455</name>
</gene>
<reference evidence="2" key="1">
    <citation type="submission" date="2022-10" db="EMBL/GenBank/DDBJ databases">
        <title>WGS of marine actinomycetes from Thailand.</title>
        <authorList>
            <person name="Thawai C."/>
        </authorList>
    </citation>
    <scope>NUCLEOTIDE SEQUENCE</scope>
    <source>
        <strain evidence="2">SW21</strain>
    </source>
</reference>
<organism evidence="2 3">
    <name type="scientific">Gordonia aquimaris</name>
    <dbReference type="NCBI Taxonomy" id="2984863"/>
    <lineage>
        <taxon>Bacteria</taxon>
        <taxon>Bacillati</taxon>
        <taxon>Actinomycetota</taxon>
        <taxon>Actinomycetes</taxon>
        <taxon>Mycobacteriales</taxon>
        <taxon>Gordoniaceae</taxon>
        <taxon>Gordonia</taxon>
    </lineage>
</organism>
<dbReference type="EMBL" id="JAPKFM010000014">
    <property type="protein sequence ID" value="MCX2965298.1"/>
    <property type="molecule type" value="Genomic_DNA"/>
</dbReference>